<reference evidence="1" key="2">
    <citation type="submission" date="2023-07" db="EMBL/GenBank/DDBJ databases">
        <authorList>
            <person name="Sun H."/>
        </authorList>
    </citation>
    <scope>NUCLEOTIDE SEQUENCE</scope>
    <source>
        <strain evidence="1">05753</strain>
    </source>
</reference>
<comment type="caution">
    <text evidence="1">The sequence shown here is derived from an EMBL/GenBank/DDBJ whole genome shotgun (WGS) entry which is preliminary data.</text>
</comment>
<evidence type="ECO:0000313" key="1">
    <source>
        <dbReference type="EMBL" id="MDO1585630.1"/>
    </source>
</evidence>
<dbReference type="Gene3D" id="1.10.260.40">
    <property type="entry name" value="lambda repressor-like DNA-binding domains"/>
    <property type="match status" value="1"/>
</dbReference>
<name>A0ABT8T4E6_9HYPH</name>
<dbReference type="InterPro" id="IPR010982">
    <property type="entry name" value="Lambda_DNA-bd_dom_sf"/>
</dbReference>
<dbReference type="Proteomes" id="UP001169006">
    <property type="component" value="Unassembled WGS sequence"/>
</dbReference>
<sequence>MAAERAHVMQKSVSAAESGKTVLVETNYALVDYYRSAGIVFLGEGQIGEEVQGAGAKWSGPEGPTHIPLAEADFHLERVDVSFRAARALVGKEQAEVARSAGISLDALKSLEKNVMRQSSYSKLRQWFEDQGVEFTGWGDISTQTFVGVGVRWRR</sequence>
<dbReference type="EMBL" id="JAUKWQ010000019">
    <property type="protein sequence ID" value="MDO1585630.1"/>
    <property type="molecule type" value="Genomic_DNA"/>
</dbReference>
<gene>
    <name evidence="1" type="ORF">Q2T52_26385</name>
</gene>
<evidence type="ECO:0000313" key="2">
    <source>
        <dbReference type="Proteomes" id="UP001169006"/>
    </source>
</evidence>
<dbReference type="RefSeq" id="WP_302079896.1">
    <property type="nucleotide sequence ID" value="NZ_JAUKWQ010000019.1"/>
</dbReference>
<accession>A0ABT8T4E6</accession>
<organism evidence="1 2">
    <name type="scientific">Rhizobium oryzicola</name>
    <dbReference type="NCBI Taxonomy" id="1232668"/>
    <lineage>
        <taxon>Bacteria</taxon>
        <taxon>Pseudomonadati</taxon>
        <taxon>Pseudomonadota</taxon>
        <taxon>Alphaproteobacteria</taxon>
        <taxon>Hyphomicrobiales</taxon>
        <taxon>Rhizobiaceae</taxon>
        <taxon>Rhizobium/Agrobacterium group</taxon>
        <taxon>Rhizobium</taxon>
    </lineage>
</organism>
<protein>
    <submittedName>
        <fullName evidence="1">XRE family transcriptional regulator</fullName>
    </submittedName>
</protein>
<proteinExistence type="predicted"/>
<keyword evidence="2" id="KW-1185">Reference proteome</keyword>
<reference evidence="1" key="1">
    <citation type="journal article" date="2015" name="Int. J. Syst. Evol. Microbiol.">
        <title>Rhizobium oryzicola sp. nov., potential plant-growth-promoting endophytic bacteria isolated from rice roots.</title>
        <authorList>
            <person name="Zhang X.X."/>
            <person name="Gao J.S."/>
            <person name="Cao Y.H."/>
            <person name="Sheirdil R.A."/>
            <person name="Wang X.C."/>
            <person name="Zhang L."/>
        </authorList>
    </citation>
    <scope>NUCLEOTIDE SEQUENCE</scope>
    <source>
        <strain evidence="1">05753</strain>
    </source>
</reference>